<evidence type="ECO:0000313" key="3">
    <source>
        <dbReference type="Proteomes" id="UP001301012"/>
    </source>
</evidence>
<dbReference type="InterPro" id="IPR011741">
    <property type="entry name" value="Phg_2220_C"/>
</dbReference>
<dbReference type="Pfam" id="PF09524">
    <property type="entry name" value="Phg_2220_C"/>
    <property type="match status" value="1"/>
</dbReference>
<name>A0ABT7E7P1_9FIRM</name>
<evidence type="ECO:0000259" key="1">
    <source>
        <dbReference type="Pfam" id="PF09524"/>
    </source>
</evidence>
<comment type="caution">
    <text evidence="2">The sequence shown here is derived from an EMBL/GenBank/DDBJ whole genome shotgun (WGS) entry which is preliminary data.</text>
</comment>
<dbReference type="NCBIfam" id="TIGR02220">
    <property type="entry name" value="phg_TIGR02220"/>
    <property type="match status" value="1"/>
</dbReference>
<dbReference type="RefSeq" id="WP_284131920.1">
    <property type="nucleotide sequence ID" value="NZ_JASKYM010000002.1"/>
</dbReference>
<accession>A0ABT7E7P1</accession>
<feature type="domain" description="Phage conserved hypothetical protein C-terminal" evidence="1">
    <location>
        <begin position="164"/>
        <end position="235"/>
    </location>
</feature>
<organism evidence="2 3">
    <name type="scientific">Romboutsia sedimentorum</name>
    <dbReference type="NCBI Taxonomy" id="1368474"/>
    <lineage>
        <taxon>Bacteria</taxon>
        <taxon>Bacillati</taxon>
        <taxon>Bacillota</taxon>
        <taxon>Clostridia</taxon>
        <taxon>Peptostreptococcales</taxon>
        <taxon>Peptostreptococcaceae</taxon>
        <taxon>Romboutsia</taxon>
    </lineage>
</organism>
<dbReference type="EMBL" id="JASKYM010000002">
    <property type="protein sequence ID" value="MDK2562950.1"/>
    <property type="molecule type" value="Genomic_DNA"/>
</dbReference>
<proteinExistence type="predicted"/>
<evidence type="ECO:0000313" key="2">
    <source>
        <dbReference type="EMBL" id="MDK2562950.1"/>
    </source>
</evidence>
<protein>
    <submittedName>
        <fullName evidence="2">Conserved phage C-terminal domain-containing protein</fullName>
    </submittedName>
</protein>
<gene>
    <name evidence="2" type="ORF">QOZ84_05290</name>
</gene>
<dbReference type="Proteomes" id="UP001301012">
    <property type="component" value="Unassembled WGS sequence"/>
</dbReference>
<reference evidence="2 3" key="1">
    <citation type="submission" date="2023-05" db="EMBL/GenBank/DDBJ databases">
        <title>Rombocin, a short stable natural nisin variant, displays selective antimicrobial activity against Listeria monocytogenes and employs dual mode of action to kill target bacterial strains.</title>
        <authorList>
            <person name="Wambui J."/>
            <person name="Stephan R."/>
            <person name="Kuipers O.P."/>
        </authorList>
    </citation>
    <scope>NUCLEOTIDE SEQUENCE [LARGE SCALE GENOMIC DNA]</scope>
    <source>
        <strain evidence="2 3">RC002</strain>
    </source>
</reference>
<keyword evidence="3" id="KW-1185">Reference proteome</keyword>
<sequence length="254" mass="29882">MGYCFNKMNTKVLKFDIDKDIDRIRFNHYVMRRENLNRIKNEFPKNQFSLTVSTVMKDLSLSHGKAQRMISEFEKLGIIKSISKASCARGYSIYEYITNDDWKYDKDSGIEHDIGYDIAKDSNCNIDETDSGNVIEVKSGMDIDNSKKENTKRELNKENIYGVVVDYLNKKTNKNFKATTQKTKSFINARLKEGFCEKDFYNVIDIKVSQWMYTDMQKFLRPETLFSNKFEGYLNEVVIKSEETSEIWDIKFDF</sequence>